<dbReference type="EMBL" id="CAJNNV010004738">
    <property type="protein sequence ID" value="CAE8591170.1"/>
    <property type="molecule type" value="Genomic_DNA"/>
</dbReference>
<organism evidence="3 4">
    <name type="scientific">Polarella glacialis</name>
    <name type="common">Dinoflagellate</name>
    <dbReference type="NCBI Taxonomy" id="89957"/>
    <lineage>
        <taxon>Eukaryota</taxon>
        <taxon>Sar</taxon>
        <taxon>Alveolata</taxon>
        <taxon>Dinophyceae</taxon>
        <taxon>Suessiales</taxon>
        <taxon>Suessiaceae</taxon>
        <taxon>Polarella</taxon>
    </lineage>
</organism>
<sequence length="568" mass="58971">MLPAVASNAQSAWQRHGRRRACVVVASRGSFVALAAAAVYRSGFIVGSRAGNDIRPATGLRIGRGGCGEGSRSRSGNDQLASVGLLTQKDSAPLHSWSARSAAGATALTSAVALSGAMRATSRLAARTGEAGDSPGAIRNSRIVVIVACCFIIVQYALLQIFSVYSPELPISAGAASKLYGAANLGATALAAPAGFAFDGLGPAVSSLLGGVLSVGGLTVAAMSVAAMGSNPHAMLLATAGCLMFGFGTTLLNTVAILSAIRAAPARHAGKVSAGVMCSCSLGMSLHTWIHARWFHGQLYTFFVYQVVYSLLAGLVGCLLFSSGVWRRALQSDDEVASPLPENDSVTNTSESGSTRAKILNRVRSTVSTPYFPWLTVLFLSPMAYAFALIGCWSVCAGCLGVRGAQQSQLALCFGLVSAAGRICFGFFGDWAPKGKARLGCELGFLVSLCAFQVGFALLELDQLAWFVPAILLQSFGFGGVIALVPAALKAGFKADDLGTAYGLLYQLLAVTFTLFNRAAVPVTGLTGPICFRGWFRTAAALNALCVAWAACRAWRSFNQPTMSKGQP</sequence>
<feature type="transmembrane region" description="Helical" evidence="1">
    <location>
        <begin position="143"/>
        <end position="162"/>
    </location>
</feature>
<evidence type="ECO:0000313" key="3">
    <source>
        <dbReference type="EMBL" id="CAE8660032.1"/>
    </source>
</evidence>
<keyword evidence="1" id="KW-1133">Transmembrane helix</keyword>
<protein>
    <recommendedName>
        <fullName evidence="6">Major facilitator superfamily (MFS) profile domain-containing protein</fullName>
    </recommendedName>
</protein>
<feature type="transmembrane region" description="Helical" evidence="1">
    <location>
        <begin position="409"/>
        <end position="428"/>
    </location>
</feature>
<dbReference type="SUPFAM" id="SSF103473">
    <property type="entry name" value="MFS general substrate transporter"/>
    <property type="match status" value="1"/>
</dbReference>
<feature type="transmembrane region" description="Helical" evidence="1">
    <location>
        <begin position="535"/>
        <end position="555"/>
    </location>
</feature>
<feature type="transmembrane region" description="Helical" evidence="1">
    <location>
        <begin position="465"/>
        <end position="489"/>
    </location>
</feature>
<feature type="transmembrane region" description="Helical" evidence="1">
    <location>
        <begin position="234"/>
        <end position="260"/>
    </location>
</feature>
<keyword evidence="1" id="KW-0472">Membrane</keyword>
<reference evidence="3" key="1">
    <citation type="submission" date="2021-02" db="EMBL/GenBank/DDBJ databases">
        <authorList>
            <person name="Dougan E. K."/>
            <person name="Rhodes N."/>
            <person name="Thang M."/>
            <person name="Chan C."/>
        </authorList>
    </citation>
    <scope>NUCLEOTIDE SEQUENCE</scope>
</reference>
<evidence type="ECO:0000256" key="1">
    <source>
        <dbReference type="SAM" id="Phobius"/>
    </source>
</evidence>
<gene>
    <name evidence="2" type="ORF">PGLA1383_LOCUS9858</name>
    <name evidence="3" type="ORF">PGLA2088_LOCUS14001</name>
</gene>
<feature type="transmembrane region" description="Helical" evidence="1">
    <location>
        <begin position="371"/>
        <end position="403"/>
    </location>
</feature>
<evidence type="ECO:0000313" key="5">
    <source>
        <dbReference type="Proteomes" id="UP000654075"/>
    </source>
</evidence>
<feature type="transmembrane region" description="Helical" evidence="1">
    <location>
        <begin position="102"/>
        <end position="122"/>
    </location>
</feature>
<keyword evidence="5" id="KW-1185">Reference proteome</keyword>
<keyword evidence="1" id="KW-0812">Transmembrane</keyword>
<feature type="transmembrane region" description="Helical" evidence="1">
    <location>
        <begin position="182"/>
        <end position="201"/>
    </location>
</feature>
<dbReference type="InterPro" id="IPR036259">
    <property type="entry name" value="MFS_trans_sf"/>
</dbReference>
<feature type="transmembrane region" description="Helical" evidence="1">
    <location>
        <begin position="302"/>
        <end position="321"/>
    </location>
</feature>
<feature type="transmembrane region" description="Helical" evidence="1">
    <location>
        <begin position="272"/>
        <end position="290"/>
    </location>
</feature>
<evidence type="ECO:0000313" key="4">
    <source>
        <dbReference type="Proteomes" id="UP000626109"/>
    </source>
</evidence>
<dbReference type="Proteomes" id="UP000654075">
    <property type="component" value="Unassembled WGS sequence"/>
</dbReference>
<feature type="transmembrane region" description="Helical" evidence="1">
    <location>
        <begin position="440"/>
        <end position="459"/>
    </location>
</feature>
<feature type="transmembrane region" description="Helical" evidence="1">
    <location>
        <begin position="21"/>
        <end position="40"/>
    </location>
</feature>
<dbReference type="Gene3D" id="1.20.1250.20">
    <property type="entry name" value="MFS general substrate transporter like domains"/>
    <property type="match status" value="1"/>
</dbReference>
<proteinExistence type="predicted"/>
<feature type="transmembrane region" description="Helical" evidence="1">
    <location>
        <begin position="501"/>
        <end position="523"/>
    </location>
</feature>
<dbReference type="EMBL" id="CAJNNW010016940">
    <property type="protein sequence ID" value="CAE8660032.1"/>
    <property type="molecule type" value="Genomic_DNA"/>
</dbReference>
<comment type="caution">
    <text evidence="3">The sequence shown here is derived from an EMBL/GenBank/DDBJ whole genome shotgun (WGS) entry which is preliminary data.</text>
</comment>
<dbReference type="Proteomes" id="UP000626109">
    <property type="component" value="Unassembled WGS sequence"/>
</dbReference>
<name>A0A813IZ91_POLGL</name>
<dbReference type="AlphaFoldDB" id="A0A813IZ91"/>
<evidence type="ECO:0000313" key="2">
    <source>
        <dbReference type="EMBL" id="CAE8591170.1"/>
    </source>
</evidence>
<feature type="transmembrane region" description="Helical" evidence="1">
    <location>
        <begin position="208"/>
        <end position="228"/>
    </location>
</feature>
<accession>A0A813IZ91</accession>
<dbReference type="OrthoDB" id="438767at2759"/>
<evidence type="ECO:0008006" key="6">
    <source>
        <dbReference type="Google" id="ProtNLM"/>
    </source>
</evidence>